<dbReference type="AlphaFoldDB" id="A0A251TKH2"/>
<evidence type="ECO:0000313" key="3">
    <source>
        <dbReference type="EMBL" id="KAF5786623.1"/>
    </source>
</evidence>
<keyword evidence="1" id="KW-0812">Transmembrane</keyword>
<feature type="transmembrane region" description="Helical" evidence="1">
    <location>
        <begin position="20"/>
        <end position="39"/>
    </location>
</feature>
<dbReference type="Gene3D" id="1.10.510.10">
    <property type="entry name" value="Transferase(Phosphotransferase) domain 1"/>
    <property type="match status" value="1"/>
</dbReference>
<reference evidence="3" key="3">
    <citation type="submission" date="2020-06" db="EMBL/GenBank/DDBJ databases">
        <title>Helianthus annuus Genome sequencing and assembly Release 2.</title>
        <authorList>
            <person name="Gouzy J."/>
            <person name="Langlade N."/>
            <person name="Munos S."/>
        </authorList>
    </citation>
    <scope>NUCLEOTIDE SEQUENCE</scope>
    <source>
        <tissue evidence="3">Leaves</tissue>
    </source>
</reference>
<dbReference type="Proteomes" id="UP000215914">
    <property type="component" value="Chromosome 10"/>
</dbReference>
<dbReference type="GO" id="GO:0005524">
    <property type="term" value="F:ATP binding"/>
    <property type="evidence" value="ECO:0007669"/>
    <property type="project" value="InterPro"/>
</dbReference>
<keyword evidence="1" id="KW-0472">Membrane</keyword>
<organism evidence="4 5">
    <name type="scientific">Helianthus annuus</name>
    <name type="common">Common sunflower</name>
    <dbReference type="NCBI Taxonomy" id="4232"/>
    <lineage>
        <taxon>Eukaryota</taxon>
        <taxon>Viridiplantae</taxon>
        <taxon>Streptophyta</taxon>
        <taxon>Embryophyta</taxon>
        <taxon>Tracheophyta</taxon>
        <taxon>Spermatophyta</taxon>
        <taxon>Magnoliopsida</taxon>
        <taxon>eudicotyledons</taxon>
        <taxon>Gunneridae</taxon>
        <taxon>Pentapetalae</taxon>
        <taxon>asterids</taxon>
        <taxon>campanulids</taxon>
        <taxon>Asterales</taxon>
        <taxon>Asteraceae</taxon>
        <taxon>Asteroideae</taxon>
        <taxon>Heliantheae alliance</taxon>
        <taxon>Heliantheae</taxon>
        <taxon>Helianthus</taxon>
    </lineage>
</organism>
<accession>A0A251TKH2</accession>
<evidence type="ECO:0000256" key="1">
    <source>
        <dbReference type="SAM" id="Phobius"/>
    </source>
</evidence>
<dbReference type="InterPro" id="IPR024104">
    <property type="entry name" value="Tribbles/Ser_Thr_kinase_40"/>
</dbReference>
<protein>
    <recommendedName>
        <fullName evidence="2">Protein kinase domain-containing protein</fullName>
    </recommendedName>
</protein>
<dbReference type="EMBL" id="MNCJ02000325">
    <property type="protein sequence ID" value="KAF5786623.1"/>
    <property type="molecule type" value="Genomic_DNA"/>
</dbReference>
<keyword evidence="5" id="KW-1185">Reference proteome</keyword>
<dbReference type="InParanoid" id="A0A251TKH2"/>
<dbReference type="Pfam" id="PF00069">
    <property type="entry name" value="Pkinase"/>
    <property type="match status" value="1"/>
</dbReference>
<evidence type="ECO:0000259" key="2">
    <source>
        <dbReference type="PROSITE" id="PS50011"/>
    </source>
</evidence>
<dbReference type="GO" id="GO:0004672">
    <property type="term" value="F:protein kinase activity"/>
    <property type="evidence" value="ECO:0007669"/>
    <property type="project" value="InterPro"/>
</dbReference>
<gene>
    <name evidence="4" type="ORF">HannXRQ_Chr10g0300301</name>
    <name evidence="3" type="ORF">HanXRQr2_Chr10g0443161</name>
</gene>
<dbReference type="PANTHER" id="PTHR22961:SF13">
    <property type="entry name" value="TRIBBLES"/>
    <property type="match status" value="1"/>
</dbReference>
<sequence length="168" mass="19220">MPAYIVPEVLLKKEYDGKMANVWSCGVMLYVMLVGAYPFEDPEEPKIFRKTIQNSQFQYSIPSYVHISTGCCQLMSKIFVADPAKNLPGDLVNENAVDQFGGTDQPTQSVDEIMQMMTWMRTWRVIQTLILTAAGRLYTRCEFVYIYVVVVDHHIYATKDLESKMGVK</sequence>
<dbReference type="EMBL" id="CM007899">
    <property type="protein sequence ID" value="OTG11580.1"/>
    <property type="molecule type" value="Genomic_DNA"/>
</dbReference>
<dbReference type="STRING" id="4232.A0A251TKH2"/>
<feature type="domain" description="Protein kinase" evidence="2">
    <location>
        <begin position="1"/>
        <end position="101"/>
    </location>
</feature>
<evidence type="ECO:0000313" key="4">
    <source>
        <dbReference type="EMBL" id="OTG11580.1"/>
    </source>
</evidence>
<proteinExistence type="predicted"/>
<evidence type="ECO:0000313" key="5">
    <source>
        <dbReference type="Proteomes" id="UP000215914"/>
    </source>
</evidence>
<dbReference type="InterPro" id="IPR011009">
    <property type="entry name" value="Kinase-like_dom_sf"/>
</dbReference>
<dbReference type="SUPFAM" id="SSF56112">
    <property type="entry name" value="Protein kinase-like (PK-like)"/>
    <property type="match status" value="1"/>
</dbReference>
<dbReference type="InterPro" id="IPR000719">
    <property type="entry name" value="Prot_kinase_dom"/>
</dbReference>
<keyword evidence="1" id="KW-1133">Transmembrane helix</keyword>
<reference evidence="3 5" key="1">
    <citation type="journal article" date="2017" name="Nature">
        <title>The sunflower genome provides insights into oil metabolism, flowering and Asterid evolution.</title>
        <authorList>
            <person name="Badouin H."/>
            <person name="Gouzy J."/>
            <person name="Grassa C.J."/>
            <person name="Murat F."/>
            <person name="Staton S.E."/>
            <person name="Cottret L."/>
            <person name="Lelandais-Briere C."/>
            <person name="Owens G.L."/>
            <person name="Carrere S."/>
            <person name="Mayjonade B."/>
            <person name="Legrand L."/>
            <person name="Gill N."/>
            <person name="Kane N.C."/>
            <person name="Bowers J.E."/>
            <person name="Hubner S."/>
            <person name="Bellec A."/>
            <person name="Berard A."/>
            <person name="Berges H."/>
            <person name="Blanchet N."/>
            <person name="Boniface M.C."/>
            <person name="Brunel D."/>
            <person name="Catrice O."/>
            <person name="Chaidir N."/>
            <person name="Claudel C."/>
            <person name="Donnadieu C."/>
            <person name="Faraut T."/>
            <person name="Fievet G."/>
            <person name="Helmstetter N."/>
            <person name="King M."/>
            <person name="Knapp S.J."/>
            <person name="Lai Z."/>
            <person name="Le Paslier M.C."/>
            <person name="Lippi Y."/>
            <person name="Lorenzon L."/>
            <person name="Mandel J.R."/>
            <person name="Marage G."/>
            <person name="Marchand G."/>
            <person name="Marquand E."/>
            <person name="Bret-Mestries E."/>
            <person name="Morien E."/>
            <person name="Nambeesan S."/>
            <person name="Nguyen T."/>
            <person name="Pegot-Espagnet P."/>
            <person name="Pouilly N."/>
            <person name="Raftis F."/>
            <person name="Sallet E."/>
            <person name="Schiex T."/>
            <person name="Thomas J."/>
            <person name="Vandecasteele C."/>
            <person name="Vares D."/>
            <person name="Vear F."/>
            <person name="Vautrin S."/>
            <person name="Crespi M."/>
            <person name="Mangin B."/>
            <person name="Burke J.M."/>
            <person name="Salse J."/>
            <person name="Munos S."/>
            <person name="Vincourt P."/>
            <person name="Rieseberg L.H."/>
            <person name="Langlade N.B."/>
        </authorList>
    </citation>
    <scope>NUCLEOTIDE SEQUENCE [LARGE SCALE GENOMIC DNA]</scope>
    <source>
        <strain evidence="5">cv. SF193</strain>
        <tissue evidence="3">Leaves</tissue>
    </source>
</reference>
<keyword evidence="3" id="KW-0808">Transferase</keyword>
<dbReference type="Gramene" id="mRNA:HanXRQr2_Chr10g0443161">
    <property type="protein sequence ID" value="mRNA:HanXRQr2_Chr10g0443161"/>
    <property type="gene ID" value="HanXRQr2_Chr10g0443161"/>
</dbReference>
<dbReference type="PANTHER" id="PTHR22961">
    <property type="entry name" value="SER/THR PROTEIN KINASE-TRB"/>
    <property type="match status" value="1"/>
</dbReference>
<name>A0A251TKH2_HELAN</name>
<reference evidence="4" key="2">
    <citation type="submission" date="2017-02" db="EMBL/GenBank/DDBJ databases">
        <title>Sunflower complete genome.</title>
        <authorList>
            <person name="Langlade N."/>
            <person name="Munos S."/>
        </authorList>
    </citation>
    <scope>NUCLEOTIDE SEQUENCE [LARGE SCALE GENOMIC DNA]</scope>
    <source>
        <tissue evidence="4">Leaves</tissue>
    </source>
</reference>
<dbReference type="PROSITE" id="PS50011">
    <property type="entry name" value="PROTEIN_KINASE_DOM"/>
    <property type="match status" value="1"/>
</dbReference>